<evidence type="ECO:0000313" key="5">
    <source>
        <dbReference type="Proteomes" id="UP000042527"/>
    </source>
</evidence>
<dbReference type="PANTHER" id="PTHR33219:SF14">
    <property type="entry name" value="PROTEIN COFACTOR ASSEMBLY OF COMPLEX C SUBUNIT B CCB3, CHLOROPLASTIC-RELATED"/>
    <property type="match status" value="1"/>
</dbReference>
<feature type="transmembrane region" description="Helical" evidence="2">
    <location>
        <begin position="5"/>
        <end position="26"/>
    </location>
</feature>
<reference evidence="3" key="2">
    <citation type="submission" date="2015-01" db="EMBL/GenBank/DDBJ databases">
        <authorList>
            <person name="Xiang T."/>
            <person name="Song Y."/>
            <person name="Huang L."/>
            <person name="Wang B."/>
            <person name="Wu P."/>
        </authorList>
    </citation>
    <scope>NUCLEOTIDE SEQUENCE [LARGE SCALE GENOMIC DNA]</scope>
    <source>
        <strain evidence="3">V1</strain>
    </source>
</reference>
<keyword evidence="2" id="KW-1133">Transmembrane helix</keyword>
<feature type="transmembrane region" description="Helical" evidence="2">
    <location>
        <begin position="92"/>
        <end position="120"/>
    </location>
</feature>
<feature type="transmembrane region" description="Helical" evidence="2">
    <location>
        <begin position="183"/>
        <end position="201"/>
    </location>
</feature>
<dbReference type="Pfam" id="PF02325">
    <property type="entry name" value="CCB3_YggT"/>
    <property type="match status" value="1"/>
</dbReference>
<dbReference type="AlphaFoldDB" id="A0A0B7GP84"/>
<dbReference type="Proteomes" id="UP000323594">
    <property type="component" value="Chromosome"/>
</dbReference>
<dbReference type="Proteomes" id="UP000042527">
    <property type="component" value="Unassembled WGS sequence"/>
</dbReference>
<feature type="transmembrane region" description="Helical" evidence="2">
    <location>
        <begin position="159"/>
        <end position="177"/>
    </location>
</feature>
<dbReference type="EMBL" id="CDNC01000001">
    <property type="protein sequence ID" value="CEM60379.1"/>
    <property type="molecule type" value="Genomic_DNA"/>
</dbReference>
<evidence type="ECO:0000256" key="2">
    <source>
        <dbReference type="SAM" id="Phobius"/>
    </source>
</evidence>
<dbReference type="PANTHER" id="PTHR33219">
    <property type="entry name" value="YLMG HOMOLOG PROTEIN 2, CHLOROPLASTIC"/>
    <property type="match status" value="1"/>
</dbReference>
<keyword evidence="2" id="KW-0812">Transmembrane</keyword>
<accession>A0A0B7GP84</accession>
<evidence type="ECO:0000313" key="6">
    <source>
        <dbReference type="Proteomes" id="UP000323594"/>
    </source>
</evidence>
<evidence type="ECO:0000256" key="1">
    <source>
        <dbReference type="ARBA" id="ARBA00010894"/>
    </source>
</evidence>
<keyword evidence="5" id="KW-1185">Reference proteome</keyword>
<dbReference type="InterPro" id="IPR003425">
    <property type="entry name" value="CCB3/YggT"/>
</dbReference>
<reference evidence="5" key="1">
    <citation type="submission" date="2015-01" db="EMBL/GenBank/DDBJ databases">
        <authorList>
            <person name="Manzoor Shahid"/>
            <person name="Zubair Saima"/>
        </authorList>
    </citation>
    <scope>NUCLEOTIDE SEQUENCE [LARGE SCALE GENOMIC DNA]</scope>
    <source>
        <strain evidence="5">V1</strain>
    </source>
</reference>
<evidence type="ECO:0000313" key="4">
    <source>
        <dbReference type="EMBL" id="QEJ97820.1"/>
    </source>
</evidence>
<organism evidence="3 5">
    <name type="scientific">Treponema phagedenis</name>
    <dbReference type="NCBI Taxonomy" id="162"/>
    <lineage>
        <taxon>Bacteria</taxon>
        <taxon>Pseudomonadati</taxon>
        <taxon>Spirochaetota</taxon>
        <taxon>Spirochaetia</taxon>
        <taxon>Spirochaetales</taxon>
        <taxon>Treponemataceae</taxon>
        <taxon>Treponema</taxon>
    </lineage>
</organism>
<comment type="similarity">
    <text evidence="1">Belongs to the YggT family.</text>
</comment>
<feature type="transmembrane region" description="Helical" evidence="2">
    <location>
        <begin position="61"/>
        <end position="86"/>
    </location>
</feature>
<dbReference type="EMBL" id="CP042817">
    <property type="protein sequence ID" value="QEJ97820.1"/>
    <property type="molecule type" value="Genomic_DNA"/>
</dbReference>
<evidence type="ECO:0000313" key="3">
    <source>
        <dbReference type="EMBL" id="CEM60379.1"/>
    </source>
</evidence>
<dbReference type="GO" id="GO:0016020">
    <property type="term" value="C:membrane"/>
    <property type="evidence" value="ECO:0007669"/>
    <property type="project" value="InterPro"/>
</dbReference>
<name>A0A0B7GP84_TREPH</name>
<protein>
    <submittedName>
        <fullName evidence="3 4">YGGT family protein</fullName>
    </submittedName>
</protein>
<gene>
    <name evidence="4" type="ORF">FUT82_07305</name>
    <name evidence="3" type="ORF">TPHV1_10047</name>
</gene>
<dbReference type="RefSeq" id="WP_024752501.1">
    <property type="nucleotide sequence ID" value="NZ_CDNC01000001.1"/>
</dbReference>
<proteinExistence type="inferred from homology"/>
<sequence length="202" mass="23252">MIRSFFSTLSTFIWIYSLLCIARIFLSWAPQLLYSQVGTFLSTICDPYLDWFRRFKFMRAGMVDFSPIVSIGLLTVLSQAASSIAITGSFSVLQIIIQIILLIWSFFRFFLNLLSILLIIRLIYHFMHTKTYSQFWIMLDKFLAPVITKITRITYALKIHLSYCGSLILSIIVILTIRFLLGAFIGSLITSLMIGAFHFSIL</sequence>
<dbReference type="GeneID" id="57753584"/>
<dbReference type="OrthoDB" id="47652at2"/>
<keyword evidence="2" id="KW-0472">Membrane</keyword>
<reference evidence="4 6" key="3">
    <citation type="submission" date="2019-08" db="EMBL/GenBank/DDBJ databases">
        <authorList>
            <person name="Kuhnert P."/>
        </authorList>
    </citation>
    <scope>NUCLEOTIDE SEQUENCE [LARGE SCALE GENOMIC DNA]</scope>
    <source>
        <strain evidence="4 6">B36.5</strain>
    </source>
</reference>